<dbReference type="PROSITE" id="PS50261">
    <property type="entry name" value="G_PROTEIN_RECEP_F2_4"/>
    <property type="match status" value="1"/>
</dbReference>
<feature type="transmembrane region" description="Helical" evidence="6">
    <location>
        <begin position="519"/>
        <end position="540"/>
    </location>
</feature>
<comment type="subcellular location">
    <subcellularLocation>
        <location evidence="1">Membrane</location>
        <topology evidence="1">Multi-pass membrane protein</topology>
    </subcellularLocation>
</comment>
<comment type="caution">
    <text evidence="10">The sequence shown here is derived from an EMBL/GenBank/DDBJ whole genome shotgun (WGS) entry which is preliminary data.</text>
</comment>
<dbReference type="GO" id="GO:0004930">
    <property type="term" value="F:G protein-coupled receptor activity"/>
    <property type="evidence" value="ECO:0007669"/>
    <property type="project" value="InterPro"/>
</dbReference>
<evidence type="ECO:0000259" key="8">
    <source>
        <dbReference type="PROSITE" id="PS50221"/>
    </source>
</evidence>
<feature type="transmembrane region" description="Helical" evidence="6">
    <location>
        <begin position="450"/>
        <end position="467"/>
    </location>
</feature>
<keyword evidence="11" id="KW-1185">Reference proteome</keyword>
<dbReference type="SMART" id="SM00303">
    <property type="entry name" value="GPS"/>
    <property type="match status" value="1"/>
</dbReference>
<dbReference type="InterPro" id="IPR000832">
    <property type="entry name" value="GPCR_2_secretin-like"/>
</dbReference>
<feature type="domain" description="GAIN-B" evidence="8">
    <location>
        <begin position="256"/>
        <end position="405"/>
    </location>
</feature>
<proteinExistence type="predicted"/>
<evidence type="ECO:0000256" key="7">
    <source>
        <dbReference type="SAM" id="SignalP"/>
    </source>
</evidence>
<keyword evidence="7" id="KW-0732">Signal</keyword>
<reference evidence="10 11" key="1">
    <citation type="journal article" date="2023" name="Genes (Basel)">
        <title>Chromosome-Level Genome Assembly and Circadian Gene Repertoire of the Patagonia Blennie Eleginops maclovinus-The Closest Ancestral Proxy of Antarctic Cryonotothenioids.</title>
        <authorList>
            <person name="Cheng C.C."/>
            <person name="Rivera-Colon A.G."/>
            <person name="Minhas B.F."/>
            <person name="Wilson L."/>
            <person name="Rayamajhi N."/>
            <person name="Vargas-Chacoff L."/>
            <person name="Catchen J.M."/>
        </authorList>
    </citation>
    <scope>NUCLEOTIDE SEQUENCE [LARGE SCALE GENOMIC DNA]</scope>
    <source>
        <strain evidence="10">JMC-PN-2008</strain>
    </source>
</reference>
<feature type="transmembrane region" description="Helical" evidence="6">
    <location>
        <begin position="614"/>
        <end position="635"/>
    </location>
</feature>
<feature type="chain" id="PRO_5042844745" evidence="7">
    <location>
        <begin position="36"/>
        <end position="691"/>
    </location>
</feature>
<feature type="transmembrane region" description="Helical" evidence="6">
    <location>
        <begin position="641"/>
        <end position="662"/>
    </location>
</feature>
<feature type="signal peptide" evidence="7">
    <location>
        <begin position="1"/>
        <end position="35"/>
    </location>
</feature>
<dbReference type="AlphaFoldDB" id="A0AAN7XCT3"/>
<dbReference type="Proteomes" id="UP001346869">
    <property type="component" value="Unassembled WGS sequence"/>
</dbReference>
<reference evidence="10 11" key="2">
    <citation type="journal article" date="2023" name="Mol. Biol. Evol.">
        <title>Genomics of Secondarily Temperate Adaptation in the Only Non-Antarctic Icefish.</title>
        <authorList>
            <person name="Rivera-Colon A.G."/>
            <person name="Rayamajhi N."/>
            <person name="Minhas B.F."/>
            <person name="Madrigal G."/>
            <person name="Bilyk K.T."/>
            <person name="Yoon V."/>
            <person name="Hune M."/>
            <person name="Gregory S."/>
            <person name="Cheng C.H.C."/>
            <person name="Catchen J.M."/>
        </authorList>
    </citation>
    <scope>NUCLEOTIDE SEQUENCE [LARGE SCALE GENOMIC DNA]</scope>
    <source>
        <strain evidence="10">JMC-PN-2008</strain>
    </source>
</reference>
<dbReference type="InterPro" id="IPR017981">
    <property type="entry name" value="GPCR_2-like_7TM"/>
</dbReference>
<keyword evidence="4 6" id="KW-0472">Membrane</keyword>
<dbReference type="EMBL" id="JAUZQC010000016">
    <property type="protein sequence ID" value="KAK5857260.1"/>
    <property type="molecule type" value="Genomic_DNA"/>
</dbReference>
<evidence type="ECO:0000259" key="9">
    <source>
        <dbReference type="PROSITE" id="PS50261"/>
    </source>
</evidence>
<evidence type="ECO:0000313" key="10">
    <source>
        <dbReference type="EMBL" id="KAK5857260.1"/>
    </source>
</evidence>
<dbReference type="Gene3D" id="2.60.220.50">
    <property type="match status" value="1"/>
</dbReference>
<dbReference type="InterPro" id="IPR000203">
    <property type="entry name" value="GPS"/>
</dbReference>
<evidence type="ECO:0000256" key="3">
    <source>
        <dbReference type="ARBA" id="ARBA00022989"/>
    </source>
</evidence>
<evidence type="ECO:0000256" key="6">
    <source>
        <dbReference type="SAM" id="Phobius"/>
    </source>
</evidence>
<evidence type="ECO:0000256" key="5">
    <source>
        <dbReference type="ARBA" id="ARBA00023157"/>
    </source>
</evidence>
<organism evidence="10 11">
    <name type="scientific">Eleginops maclovinus</name>
    <name type="common">Patagonian blennie</name>
    <name type="synonym">Eleginus maclovinus</name>
    <dbReference type="NCBI Taxonomy" id="56733"/>
    <lineage>
        <taxon>Eukaryota</taxon>
        <taxon>Metazoa</taxon>
        <taxon>Chordata</taxon>
        <taxon>Craniata</taxon>
        <taxon>Vertebrata</taxon>
        <taxon>Euteleostomi</taxon>
        <taxon>Actinopterygii</taxon>
        <taxon>Neopterygii</taxon>
        <taxon>Teleostei</taxon>
        <taxon>Neoteleostei</taxon>
        <taxon>Acanthomorphata</taxon>
        <taxon>Eupercaria</taxon>
        <taxon>Perciformes</taxon>
        <taxon>Notothenioidei</taxon>
        <taxon>Eleginopidae</taxon>
        <taxon>Eleginops</taxon>
    </lineage>
</organism>
<gene>
    <name evidence="10" type="ORF">PBY51_010516</name>
</gene>
<dbReference type="PRINTS" id="PR00249">
    <property type="entry name" value="GPCRSECRETIN"/>
</dbReference>
<dbReference type="Pfam" id="PF00002">
    <property type="entry name" value="7tm_2"/>
    <property type="match status" value="1"/>
</dbReference>
<feature type="transmembrane region" description="Helical" evidence="6">
    <location>
        <begin position="487"/>
        <end position="507"/>
    </location>
</feature>
<accession>A0AAN7XCT3</accession>
<keyword evidence="5" id="KW-1015">Disulfide bond</keyword>
<dbReference type="GO" id="GO:0007189">
    <property type="term" value="P:adenylate cyclase-activating G protein-coupled receptor signaling pathway"/>
    <property type="evidence" value="ECO:0007669"/>
    <property type="project" value="TreeGrafter"/>
</dbReference>
<evidence type="ECO:0000256" key="4">
    <source>
        <dbReference type="ARBA" id="ARBA00023136"/>
    </source>
</evidence>
<dbReference type="GO" id="GO:0007166">
    <property type="term" value="P:cell surface receptor signaling pathway"/>
    <property type="evidence" value="ECO:0007669"/>
    <property type="project" value="InterPro"/>
</dbReference>
<dbReference type="PANTHER" id="PTHR12011:SF474">
    <property type="entry name" value="ADHESION G PROTEIN-COUPLED RECEPTOR G11-RELATED"/>
    <property type="match status" value="1"/>
</dbReference>
<evidence type="ECO:0000313" key="11">
    <source>
        <dbReference type="Proteomes" id="UP001346869"/>
    </source>
</evidence>
<sequence>MQETTLLRMLPLDGKHRWMFIAVLLFGLYFQDSISEDCRKPPQKFLFVSPKTKNDLFPNDVVEFNASKLCFQMLPERNAACCNTGAFLCNFTITGGRENYTLILKKEILSNQDIVVITIADHGFPCKPMKDNNTYLDIHNCLKRGVKNIKLTKENFCENMEGYDEDACKGLAETHYIIAVVKNKLSHCRLCKRPDFIKPETSITLTPSPNISTETAAKLMNISLLVKNMGNSSSASIKMGNISGLITRLPKTNPININFVLSNNRDINILKNNNDSGKGYSRSIKIPAEASGMAAKGENPFAAVILFPDMFQDNPDSTFLNNEVVGIEMGKEISNLSDRILIRYKWNETKGRTISCVSWHGKDTEGKKAKWIQDGCHTKENYGSITCECTHLTFFAILMSPPSANMSSSDVKSLTTITSIGCGLSIAFLTVALFMHCLIRKGKASQATKILINLFLALIGLNLSFLLNESIANLENFAACVTVAAVMHYTMLATFTWFFMQALHLYFILWKLPSEVKHYIRKICAAGWVTPAVVVIALVASRQYGFLAITTDDGNSAKMCWISNAVIHQVVNIGYYAVVFIFSFVMFIVTLRHIILAKQAEKKHKDSSSISTNVFSIVGLFFLFGITWGFAFFSYGPMLTASYYIFTILNSFQGFLLAIYYFKTSKIVEDSSLTDTMRSTATSNTIVKPPH</sequence>
<dbReference type="Gene3D" id="1.20.1070.10">
    <property type="entry name" value="Rhodopsin 7-helix transmembrane proteins"/>
    <property type="match status" value="1"/>
</dbReference>
<feature type="transmembrane region" description="Helical" evidence="6">
    <location>
        <begin position="417"/>
        <end position="438"/>
    </location>
</feature>
<dbReference type="Pfam" id="PF01825">
    <property type="entry name" value="GPS"/>
    <property type="match status" value="1"/>
</dbReference>
<name>A0AAN7XCT3_ELEMC</name>
<keyword evidence="3 6" id="KW-1133">Transmembrane helix</keyword>
<feature type="transmembrane region" description="Helical" evidence="6">
    <location>
        <begin position="573"/>
        <end position="594"/>
    </location>
</feature>
<evidence type="ECO:0000256" key="2">
    <source>
        <dbReference type="ARBA" id="ARBA00022692"/>
    </source>
</evidence>
<dbReference type="PROSITE" id="PS50221">
    <property type="entry name" value="GAIN_B"/>
    <property type="match status" value="1"/>
</dbReference>
<feature type="domain" description="G-protein coupled receptors family 2 profile 2" evidence="9">
    <location>
        <begin position="414"/>
        <end position="665"/>
    </location>
</feature>
<dbReference type="InterPro" id="IPR057244">
    <property type="entry name" value="GAIN_B"/>
</dbReference>
<dbReference type="GO" id="GO:0005886">
    <property type="term" value="C:plasma membrane"/>
    <property type="evidence" value="ECO:0007669"/>
    <property type="project" value="TreeGrafter"/>
</dbReference>
<dbReference type="InterPro" id="IPR046338">
    <property type="entry name" value="GAIN_dom_sf"/>
</dbReference>
<evidence type="ECO:0000256" key="1">
    <source>
        <dbReference type="ARBA" id="ARBA00004141"/>
    </source>
</evidence>
<dbReference type="PANTHER" id="PTHR12011">
    <property type="entry name" value="ADHESION G-PROTEIN COUPLED RECEPTOR"/>
    <property type="match status" value="1"/>
</dbReference>
<keyword evidence="2 6" id="KW-0812">Transmembrane</keyword>
<protein>
    <submittedName>
        <fullName evidence="10">Uncharacterized protein</fullName>
    </submittedName>
</protein>